<feature type="compositionally biased region" description="Polar residues" evidence="2">
    <location>
        <begin position="173"/>
        <end position="185"/>
    </location>
</feature>
<evidence type="ECO:0000313" key="5">
    <source>
        <dbReference type="Proteomes" id="UP000825935"/>
    </source>
</evidence>
<organism evidence="4 5">
    <name type="scientific">Ceratopteris richardii</name>
    <name type="common">Triangle waterfern</name>
    <dbReference type="NCBI Taxonomy" id="49495"/>
    <lineage>
        <taxon>Eukaryota</taxon>
        <taxon>Viridiplantae</taxon>
        <taxon>Streptophyta</taxon>
        <taxon>Embryophyta</taxon>
        <taxon>Tracheophyta</taxon>
        <taxon>Polypodiopsida</taxon>
        <taxon>Polypodiidae</taxon>
        <taxon>Polypodiales</taxon>
        <taxon>Pteridineae</taxon>
        <taxon>Pteridaceae</taxon>
        <taxon>Parkerioideae</taxon>
        <taxon>Ceratopteris</taxon>
    </lineage>
</organism>
<feature type="compositionally biased region" description="Polar residues" evidence="2">
    <location>
        <begin position="39"/>
        <end position="54"/>
    </location>
</feature>
<keyword evidence="1" id="KW-0863">Zinc-finger</keyword>
<dbReference type="OrthoDB" id="1711136at2759"/>
<feature type="region of interest" description="Disordered" evidence="2">
    <location>
        <begin position="39"/>
        <end position="113"/>
    </location>
</feature>
<sequence>MACSHVDDSSFRKAEPMTCAGMSSRSSLFSRIDSAGFHTETSLPKNNGVPSRSGFSFGKSSIERAESTKSKQGALIRRISSLISPKKKPPKPGSSKRMSTMQEGNTGNGDGDAKNRLELLFSHAEATLGDLLVRAGASFNSKSTLQDDSSNPARRHHSQERVLGYGGAESASLGISGSSNRSNGMLRQGHAKRNSLSRVWHQLGENLFCGSGHGEEMELRGLAPIPRTPSGTYFCSEVYDDTVMDESYWQSLADSILKERQKDSFVYGHSDHLVNEQNTKENKTDANDLSARSFSSSRHMNMANREQESESLVSEIISAPPDIETWRHDDACGWEESAVIEDSHAESIVPVQVRDGSTRLNTTLEASPVLAHNYSLSSKSRVGDSEASNSIAEVNHSSCPLPTPTNQVVEPELVHSTASSSNTISSSDSVTATHALEDTSRHVLETVVRVNEVDSQSVSSAPVSYTAVSSVEPSARPPPQLESANSARVSLMTLLHEEAAAVEIVDVPDVLEDSVSEQAQSEARQDEGLVGEEPLALLCCVCMVRRKGAALIPCGHTFCRLCSKQLFAGRGACPLCNNLIVQLLDIF</sequence>
<dbReference type="SMART" id="SM00184">
    <property type="entry name" value="RING"/>
    <property type="match status" value="1"/>
</dbReference>
<dbReference type="InterPro" id="IPR013083">
    <property type="entry name" value="Znf_RING/FYVE/PHD"/>
</dbReference>
<dbReference type="Gene3D" id="3.30.40.10">
    <property type="entry name" value="Zinc/RING finger domain, C3HC4 (zinc finger)"/>
    <property type="match status" value="1"/>
</dbReference>
<feature type="region of interest" description="Disordered" evidence="2">
    <location>
        <begin position="142"/>
        <end position="190"/>
    </location>
</feature>
<protein>
    <recommendedName>
        <fullName evidence="3">RING-type domain-containing protein</fullName>
    </recommendedName>
</protein>
<dbReference type="AlphaFoldDB" id="A0A8T2VFC8"/>
<feature type="compositionally biased region" description="Polar residues" evidence="2">
    <location>
        <begin position="142"/>
        <end position="152"/>
    </location>
</feature>
<accession>A0A8T2VFC8</accession>
<evidence type="ECO:0000313" key="4">
    <source>
        <dbReference type="EMBL" id="KAH7444295.1"/>
    </source>
</evidence>
<reference evidence="4" key="1">
    <citation type="submission" date="2021-08" db="EMBL/GenBank/DDBJ databases">
        <title>WGS assembly of Ceratopteris richardii.</title>
        <authorList>
            <person name="Marchant D.B."/>
            <person name="Chen G."/>
            <person name="Jenkins J."/>
            <person name="Shu S."/>
            <person name="Leebens-Mack J."/>
            <person name="Grimwood J."/>
            <person name="Schmutz J."/>
            <person name="Soltis P."/>
            <person name="Soltis D."/>
            <person name="Chen Z.-H."/>
        </authorList>
    </citation>
    <scope>NUCLEOTIDE SEQUENCE</scope>
    <source>
        <strain evidence="4">Whitten #5841</strain>
        <tissue evidence="4">Leaf</tissue>
    </source>
</reference>
<evidence type="ECO:0000259" key="3">
    <source>
        <dbReference type="PROSITE" id="PS50089"/>
    </source>
</evidence>
<dbReference type="PROSITE" id="PS50089">
    <property type="entry name" value="ZF_RING_2"/>
    <property type="match status" value="1"/>
</dbReference>
<evidence type="ECO:0000256" key="1">
    <source>
        <dbReference type="PROSITE-ProRule" id="PRU00175"/>
    </source>
</evidence>
<keyword evidence="1" id="KW-0862">Zinc</keyword>
<keyword evidence="1" id="KW-0479">Metal-binding</keyword>
<dbReference type="GO" id="GO:0008270">
    <property type="term" value="F:zinc ion binding"/>
    <property type="evidence" value="ECO:0007669"/>
    <property type="project" value="UniProtKB-KW"/>
</dbReference>
<dbReference type="Proteomes" id="UP000825935">
    <property type="component" value="Chromosome 2"/>
</dbReference>
<evidence type="ECO:0000256" key="2">
    <source>
        <dbReference type="SAM" id="MobiDB-lite"/>
    </source>
</evidence>
<dbReference type="PANTHER" id="PTHR46629">
    <property type="entry name" value="OS01G0917900 PROTEIN"/>
    <property type="match status" value="1"/>
</dbReference>
<dbReference type="Pfam" id="PF13920">
    <property type="entry name" value="zf-C3HC4_3"/>
    <property type="match status" value="1"/>
</dbReference>
<name>A0A8T2VFC8_CERRI</name>
<gene>
    <name evidence="4" type="ORF">KP509_02G072400</name>
</gene>
<dbReference type="CDD" id="cd16449">
    <property type="entry name" value="RING-HC"/>
    <property type="match status" value="1"/>
</dbReference>
<keyword evidence="5" id="KW-1185">Reference proteome</keyword>
<feature type="domain" description="RING-type" evidence="3">
    <location>
        <begin position="539"/>
        <end position="577"/>
    </location>
</feature>
<proteinExistence type="predicted"/>
<dbReference type="EMBL" id="CM035407">
    <property type="protein sequence ID" value="KAH7444295.1"/>
    <property type="molecule type" value="Genomic_DNA"/>
</dbReference>
<dbReference type="InterPro" id="IPR001841">
    <property type="entry name" value="Znf_RING"/>
</dbReference>
<comment type="caution">
    <text evidence="4">The sequence shown here is derived from an EMBL/GenBank/DDBJ whole genome shotgun (WGS) entry which is preliminary data.</text>
</comment>
<dbReference type="SUPFAM" id="SSF57850">
    <property type="entry name" value="RING/U-box"/>
    <property type="match status" value="1"/>
</dbReference>